<keyword evidence="4" id="KW-0677">Repeat</keyword>
<dbReference type="OrthoDB" id="2373987at2759"/>
<sequence length="782" mass="89270">MDPFMDPTGDPPQNQTPPGSRPANRYTAPKENVIHRRPSILLPHLQENEKKFFELVASGDVLKVEEFLIQNPDFNINCVNFQGVSALLIAVQSHSEGMVATLLHRKGIDIGDCVLHAVRENQTKILELLLDKIRNNSPSLEFVGVTHSSDFPDSVTPLILAAQCGHYEIIEMLIERGHTINKPHHPTCRCNECVLSMERDDLLHAETMRLNLYKAVANPAYICHSSLDPILSAFELCIELRECSFLVPEFRKPYADLANDISNFAVDLIACSRSTTEMEIILSQTGGITSPSNIFPRLVMAIDYKQKGFVAHPNTQQIIEQAWCGNWHEYKFKPTIVRTIYPLLRLPFLPVITIFSVISPAHPALMHWNIPLNKMISHISGYGLFLVLIFFESNMDKTNQKRMPPSTGLEPVIVVFVIGHIWSCVRMCLLQGPRRYFKYLWNWHALITNTLFVMTFFFWLASYFDYVNYDQVDLERKFWHHLDPLLIAEGTFAVATIMSFFKLMFFCRLNYYLGPLQISLGKMCADLAKYITIFIIIILSFSAGLCKFYQYYDGKNIRDGAHTKFSIILSLGMVQVDSNGIKTAQVSSFVNFVSTMKTFFWALLCMSPLESADVIIENLPGETEKTTIINEHTFTQTVGYIAFGLYEVLTCVMILNMLIATMSSTFQRVIDNLDVEWTFGKTDFYLEYMMQTTTPSPLNLIPTPFGVTIFMDMWSGKKVGLKSSKYNFIDEHDTVEYPALMSLLIQRYFREKDVANAAATEFDVLKQEIHELKALLKEIVED</sequence>
<feature type="domain" description="Transient receptor ion channel" evidence="13">
    <location>
        <begin position="188"/>
        <end position="251"/>
    </location>
</feature>
<dbReference type="PANTHER" id="PTHR10117:SF54">
    <property type="entry name" value="TRANSIENT RECEPTOR POTENTIAL-GAMMA PROTEIN"/>
    <property type="match status" value="1"/>
</dbReference>
<feature type="transmembrane region" description="Helical" evidence="12">
    <location>
        <begin position="372"/>
        <end position="391"/>
    </location>
</feature>
<dbReference type="GO" id="GO:0034703">
    <property type="term" value="C:cation channel complex"/>
    <property type="evidence" value="ECO:0007669"/>
    <property type="project" value="UniProtKB-ARBA"/>
</dbReference>
<dbReference type="SMART" id="SM00248">
    <property type="entry name" value="ANK"/>
    <property type="match status" value="2"/>
</dbReference>
<evidence type="ECO:0000256" key="8">
    <source>
        <dbReference type="ARBA" id="ARBA00023136"/>
    </source>
</evidence>
<dbReference type="Pfam" id="PF00520">
    <property type="entry name" value="Ion_trans"/>
    <property type="match status" value="1"/>
</dbReference>
<evidence type="ECO:0000256" key="12">
    <source>
        <dbReference type="SAM" id="Phobius"/>
    </source>
</evidence>
<feature type="region of interest" description="Disordered" evidence="11">
    <location>
        <begin position="1"/>
        <end position="26"/>
    </location>
</feature>
<dbReference type="InterPro" id="IPR036770">
    <property type="entry name" value="Ankyrin_rpt-contain_sf"/>
</dbReference>
<evidence type="ECO:0000256" key="10">
    <source>
        <dbReference type="SAM" id="Coils"/>
    </source>
</evidence>
<feature type="transmembrane region" description="Helical" evidence="12">
    <location>
        <begin position="340"/>
        <end position="360"/>
    </location>
</feature>
<evidence type="ECO:0000256" key="11">
    <source>
        <dbReference type="SAM" id="MobiDB-lite"/>
    </source>
</evidence>
<keyword evidence="15" id="KW-1185">Reference proteome</keyword>
<keyword evidence="5 12" id="KW-1133">Transmembrane helix</keyword>
<evidence type="ECO:0000256" key="4">
    <source>
        <dbReference type="ARBA" id="ARBA00022737"/>
    </source>
</evidence>
<dbReference type="PRINTS" id="PR01097">
    <property type="entry name" value="TRNSRECEPTRP"/>
</dbReference>
<dbReference type="InterPro" id="IPR002153">
    <property type="entry name" value="TRPC_channel"/>
</dbReference>
<dbReference type="AlphaFoldDB" id="A0A9P0B989"/>
<dbReference type="InterPro" id="IPR005821">
    <property type="entry name" value="Ion_trans_dom"/>
</dbReference>
<keyword evidence="7" id="KW-0406">Ion transport</keyword>
<evidence type="ECO:0000256" key="7">
    <source>
        <dbReference type="ARBA" id="ARBA00023065"/>
    </source>
</evidence>
<feature type="transmembrane region" description="Helical" evidence="12">
    <location>
        <begin position="640"/>
        <end position="659"/>
    </location>
</feature>
<keyword evidence="2" id="KW-0813">Transport</keyword>
<evidence type="ECO:0000313" key="15">
    <source>
        <dbReference type="Proteomes" id="UP001154078"/>
    </source>
</evidence>
<evidence type="ECO:0000256" key="6">
    <source>
        <dbReference type="ARBA" id="ARBA00023043"/>
    </source>
</evidence>
<dbReference type="SMART" id="SM01420">
    <property type="entry name" value="TRP_2"/>
    <property type="match status" value="1"/>
</dbReference>
<dbReference type="InterPro" id="IPR013555">
    <property type="entry name" value="TRP_dom"/>
</dbReference>
<evidence type="ECO:0000256" key="1">
    <source>
        <dbReference type="ARBA" id="ARBA00004141"/>
    </source>
</evidence>
<dbReference type="InterPro" id="IPR002110">
    <property type="entry name" value="Ankyrin_rpt"/>
</dbReference>
<dbReference type="Pfam" id="PF12796">
    <property type="entry name" value="Ank_2"/>
    <property type="match status" value="1"/>
</dbReference>
<accession>A0A9P0B989</accession>
<gene>
    <name evidence="14" type="ORF">MELIAE_LOCUS8546</name>
</gene>
<keyword evidence="9" id="KW-0407">Ion channel</keyword>
<feature type="transmembrane region" description="Helical" evidence="12">
    <location>
        <begin position="411"/>
        <end position="429"/>
    </location>
</feature>
<keyword evidence="8 12" id="KW-0472">Membrane</keyword>
<feature type="transmembrane region" description="Helical" evidence="12">
    <location>
        <begin position="441"/>
        <end position="464"/>
    </location>
</feature>
<dbReference type="GO" id="GO:0015279">
    <property type="term" value="F:store-operated calcium channel activity"/>
    <property type="evidence" value="ECO:0007669"/>
    <property type="project" value="TreeGrafter"/>
</dbReference>
<dbReference type="GO" id="GO:0070679">
    <property type="term" value="F:inositol 1,4,5 trisphosphate binding"/>
    <property type="evidence" value="ECO:0007669"/>
    <property type="project" value="TreeGrafter"/>
</dbReference>
<protein>
    <recommendedName>
        <fullName evidence="13">Transient receptor ion channel domain-containing protein</fullName>
    </recommendedName>
</protein>
<keyword evidence="10" id="KW-0175">Coiled coil</keyword>
<evidence type="ECO:0000256" key="5">
    <source>
        <dbReference type="ARBA" id="ARBA00022989"/>
    </source>
</evidence>
<proteinExistence type="predicted"/>
<reference evidence="14" key="1">
    <citation type="submission" date="2021-12" db="EMBL/GenBank/DDBJ databases">
        <authorList>
            <person name="King R."/>
        </authorList>
    </citation>
    <scope>NUCLEOTIDE SEQUENCE</scope>
</reference>
<evidence type="ECO:0000313" key="14">
    <source>
        <dbReference type="EMBL" id="CAH0557961.1"/>
    </source>
</evidence>
<dbReference type="Proteomes" id="UP001154078">
    <property type="component" value="Chromosome 5"/>
</dbReference>
<evidence type="ECO:0000259" key="13">
    <source>
        <dbReference type="SMART" id="SM01420"/>
    </source>
</evidence>
<evidence type="ECO:0000256" key="3">
    <source>
        <dbReference type="ARBA" id="ARBA00022692"/>
    </source>
</evidence>
<dbReference type="Pfam" id="PF08344">
    <property type="entry name" value="TRP_2"/>
    <property type="match status" value="1"/>
</dbReference>
<dbReference type="GO" id="GO:0005886">
    <property type="term" value="C:plasma membrane"/>
    <property type="evidence" value="ECO:0007669"/>
    <property type="project" value="TreeGrafter"/>
</dbReference>
<dbReference type="GO" id="GO:0051480">
    <property type="term" value="P:regulation of cytosolic calcium ion concentration"/>
    <property type="evidence" value="ECO:0007669"/>
    <property type="project" value="TreeGrafter"/>
</dbReference>
<dbReference type="Gene3D" id="1.25.40.20">
    <property type="entry name" value="Ankyrin repeat-containing domain"/>
    <property type="match status" value="1"/>
</dbReference>
<feature type="transmembrane region" description="Helical" evidence="12">
    <location>
        <begin position="527"/>
        <end position="550"/>
    </location>
</feature>
<comment type="subcellular location">
    <subcellularLocation>
        <location evidence="1">Membrane</location>
        <topology evidence="1">Multi-pass membrane protein</topology>
    </subcellularLocation>
</comment>
<dbReference type="EMBL" id="OV121136">
    <property type="protein sequence ID" value="CAH0557961.1"/>
    <property type="molecule type" value="Genomic_DNA"/>
</dbReference>
<feature type="coiled-coil region" evidence="10">
    <location>
        <begin position="755"/>
        <end position="782"/>
    </location>
</feature>
<evidence type="ECO:0000256" key="9">
    <source>
        <dbReference type="ARBA" id="ARBA00023303"/>
    </source>
</evidence>
<organism evidence="14 15">
    <name type="scientific">Brassicogethes aeneus</name>
    <name type="common">Rape pollen beetle</name>
    <name type="synonym">Meligethes aeneus</name>
    <dbReference type="NCBI Taxonomy" id="1431903"/>
    <lineage>
        <taxon>Eukaryota</taxon>
        <taxon>Metazoa</taxon>
        <taxon>Ecdysozoa</taxon>
        <taxon>Arthropoda</taxon>
        <taxon>Hexapoda</taxon>
        <taxon>Insecta</taxon>
        <taxon>Pterygota</taxon>
        <taxon>Neoptera</taxon>
        <taxon>Endopterygota</taxon>
        <taxon>Coleoptera</taxon>
        <taxon>Polyphaga</taxon>
        <taxon>Cucujiformia</taxon>
        <taxon>Nitidulidae</taxon>
        <taxon>Meligethinae</taxon>
        <taxon>Brassicogethes</taxon>
    </lineage>
</organism>
<keyword evidence="6" id="KW-0040">ANK repeat</keyword>
<name>A0A9P0B989_BRAAE</name>
<keyword evidence="3 12" id="KW-0812">Transmembrane</keyword>
<feature type="transmembrane region" description="Helical" evidence="12">
    <location>
        <begin position="484"/>
        <end position="506"/>
    </location>
</feature>
<evidence type="ECO:0000256" key="2">
    <source>
        <dbReference type="ARBA" id="ARBA00022448"/>
    </source>
</evidence>
<dbReference type="PANTHER" id="PTHR10117">
    <property type="entry name" value="TRANSIENT RECEPTOR POTENTIAL CHANNEL"/>
    <property type="match status" value="1"/>
</dbReference>
<dbReference type="SUPFAM" id="SSF48403">
    <property type="entry name" value="Ankyrin repeat"/>
    <property type="match status" value="1"/>
</dbReference>